<dbReference type="InterPro" id="IPR036987">
    <property type="entry name" value="SRA-YDG_sf"/>
</dbReference>
<dbReference type="GO" id="GO:0061630">
    <property type="term" value="F:ubiquitin protein ligase activity"/>
    <property type="evidence" value="ECO:0007669"/>
    <property type="project" value="TreeGrafter"/>
</dbReference>
<accession>A0A067SS53</accession>
<name>A0A067SS53_GALM3</name>
<dbReference type="HOGENOM" id="CLU_090083_2_0_1"/>
<dbReference type="Pfam" id="PF02182">
    <property type="entry name" value="SAD_SRA"/>
    <property type="match status" value="1"/>
</dbReference>
<dbReference type="OrthoDB" id="2270193at2759"/>
<dbReference type="GO" id="GO:0016567">
    <property type="term" value="P:protein ubiquitination"/>
    <property type="evidence" value="ECO:0007669"/>
    <property type="project" value="TreeGrafter"/>
</dbReference>
<sequence length="195" mass="21519">MGVERTSFERIRKKFLESRRAIYGHPSGSAVQPRFGAPRVQIFHTFASRKECSALKVHTKNYAGISGSSTEGAFSICVSNGYKDDKDEGETILYTGTGGQSDSFRGSGAQVADQSFEHRDNAALKVSARTKKPVRVVRGPNPDSVYAPDSGYRYDGLYTVERAYMDRGANGFAICRYELRRCPGQPPIPKKGEHL</sequence>
<comment type="subcellular location">
    <subcellularLocation>
        <location evidence="2">Nucleus</location>
    </subcellularLocation>
</comment>
<dbReference type="SUPFAM" id="SSF88697">
    <property type="entry name" value="PUA domain-like"/>
    <property type="match status" value="1"/>
</dbReference>
<dbReference type="PROSITE" id="PS51015">
    <property type="entry name" value="YDG"/>
    <property type="match status" value="1"/>
</dbReference>
<dbReference type="InterPro" id="IPR045134">
    <property type="entry name" value="UHRF1/2-like"/>
</dbReference>
<gene>
    <name evidence="4" type="ORF">GALMADRAFT_252199</name>
</gene>
<dbReference type="AlphaFoldDB" id="A0A067SS53"/>
<dbReference type="Gene3D" id="2.30.280.10">
    <property type="entry name" value="SRA-YDG"/>
    <property type="match status" value="1"/>
</dbReference>
<evidence type="ECO:0000256" key="1">
    <source>
        <dbReference type="ARBA" id="ARBA00023242"/>
    </source>
</evidence>
<protein>
    <recommendedName>
        <fullName evidence="3">YDG domain-containing protein</fullName>
    </recommendedName>
</protein>
<dbReference type="STRING" id="685588.A0A067SS53"/>
<dbReference type="InterPro" id="IPR003105">
    <property type="entry name" value="SRA_YDG"/>
</dbReference>
<evidence type="ECO:0000313" key="4">
    <source>
        <dbReference type="EMBL" id="KDR72877.1"/>
    </source>
</evidence>
<dbReference type="InterPro" id="IPR015947">
    <property type="entry name" value="PUA-like_sf"/>
</dbReference>
<keyword evidence="5" id="KW-1185">Reference proteome</keyword>
<proteinExistence type="predicted"/>
<dbReference type="SMART" id="SM00466">
    <property type="entry name" value="SRA"/>
    <property type="match status" value="1"/>
</dbReference>
<dbReference type="GO" id="GO:0005634">
    <property type="term" value="C:nucleus"/>
    <property type="evidence" value="ECO:0007669"/>
    <property type="project" value="UniProtKB-SubCell"/>
</dbReference>
<reference evidence="5" key="1">
    <citation type="journal article" date="2014" name="Proc. Natl. Acad. Sci. U.S.A.">
        <title>Extensive sampling of basidiomycete genomes demonstrates inadequacy of the white-rot/brown-rot paradigm for wood decay fungi.</title>
        <authorList>
            <person name="Riley R."/>
            <person name="Salamov A.A."/>
            <person name="Brown D.W."/>
            <person name="Nagy L.G."/>
            <person name="Floudas D."/>
            <person name="Held B.W."/>
            <person name="Levasseur A."/>
            <person name="Lombard V."/>
            <person name="Morin E."/>
            <person name="Otillar R."/>
            <person name="Lindquist E.A."/>
            <person name="Sun H."/>
            <person name="LaButti K.M."/>
            <person name="Schmutz J."/>
            <person name="Jabbour D."/>
            <person name="Luo H."/>
            <person name="Baker S.E."/>
            <person name="Pisabarro A.G."/>
            <person name="Walton J.D."/>
            <person name="Blanchette R.A."/>
            <person name="Henrissat B."/>
            <person name="Martin F."/>
            <person name="Cullen D."/>
            <person name="Hibbett D.S."/>
            <person name="Grigoriev I.V."/>
        </authorList>
    </citation>
    <scope>NUCLEOTIDE SEQUENCE [LARGE SCALE GENOMIC DNA]</scope>
    <source>
        <strain evidence="5">CBS 339.88</strain>
    </source>
</reference>
<dbReference type="Proteomes" id="UP000027222">
    <property type="component" value="Unassembled WGS sequence"/>
</dbReference>
<dbReference type="PANTHER" id="PTHR14140">
    <property type="entry name" value="E3 UBIQUITIN-PROTEIN LIGASE UHRF-RELATED"/>
    <property type="match status" value="1"/>
</dbReference>
<evidence type="ECO:0000256" key="2">
    <source>
        <dbReference type="PROSITE-ProRule" id="PRU00358"/>
    </source>
</evidence>
<dbReference type="EMBL" id="KL142387">
    <property type="protein sequence ID" value="KDR72877.1"/>
    <property type="molecule type" value="Genomic_DNA"/>
</dbReference>
<evidence type="ECO:0000259" key="3">
    <source>
        <dbReference type="PROSITE" id="PS51015"/>
    </source>
</evidence>
<evidence type="ECO:0000313" key="5">
    <source>
        <dbReference type="Proteomes" id="UP000027222"/>
    </source>
</evidence>
<dbReference type="PANTHER" id="PTHR14140:SF27">
    <property type="entry name" value="OS04G0289800 PROTEIN"/>
    <property type="match status" value="1"/>
</dbReference>
<keyword evidence="1 2" id="KW-0539">Nucleus</keyword>
<organism evidence="4 5">
    <name type="scientific">Galerina marginata (strain CBS 339.88)</name>
    <dbReference type="NCBI Taxonomy" id="685588"/>
    <lineage>
        <taxon>Eukaryota</taxon>
        <taxon>Fungi</taxon>
        <taxon>Dikarya</taxon>
        <taxon>Basidiomycota</taxon>
        <taxon>Agaricomycotina</taxon>
        <taxon>Agaricomycetes</taxon>
        <taxon>Agaricomycetidae</taxon>
        <taxon>Agaricales</taxon>
        <taxon>Agaricineae</taxon>
        <taxon>Strophariaceae</taxon>
        <taxon>Galerina</taxon>
    </lineage>
</organism>
<feature type="domain" description="YDG" evidence="3">
    <location>
        <begin position="35"/>
        <end position="181"/>
    </location>
</feature>
<dbReference type="GO" id="GO:0044027">
    <property type="term" value="P:negative regulation of gene expression via chromosomal CpG island methylation"/>
    <property type="evidence" value="ECO:0007669"/>
    <property type="project" value="TreeGrafter"/>
</dbReference>